<feature type="region of interest" description="Disordered" evidence="1">
    <location>
        <begin position="25"/>
        <end position="53"/>
    </location>
</feature>
<reference evidence="2" key="1">
    <citation type="submission" date="2023-08" db="EMBL/GenBank/DDBJ databases">
        <title>Chromosome-level Genome Assembly of mud carp (Cirrhinus molitorella).</title>
        <authorList>
            <person name="Liu H."/>
        </authorList>
    </citation>
    <scope>NUCLEOTIDE SEQUENCE</scope>
    <source>
        <strain evidence="2">Prfri</strain>
        <tissue evidence="2">Muscle</tissue>
    </source>
</reference>
<name>A0AA88P1U6_9TELE</name>
<dbReference type="AlphaFoldDB" id="A0AA88P1U6"/>
<comment type="caution">
    <text evidence="2">The sequence shown here is derived from an EMBL/GenBank/DDBJ whole genome shotgun (WGS) entry which is preliminary data.</text>
</comment>
<protein>
    <submittedName>
        <fullName evidence="2">Uncharacterized protein</fullName>
    </submittedName>
</protein>
<keyword evidence="3" id="KW-1185">Reference proteome</keyword>
<gene>
    <name evidence="2" type="ORF">Q8A67_022424</name>
</gene>
<evidence type="ECO:0000256" key="1">
    <source>
        <dbReference type="SAM" id="MobiDB-lite"/>
    </source>
</evidence>
<evidence type="ECO:0000313" key="3">
    <source>
        <dbReference type="Proteomes" id="UP001187343"/>
    </source>
</evidence>
<organism evidence="2 3">
    <name type="scientific">Cirrhinus molitorella</name>
    <name type="common">mud carp</name>
    <dbReference type="NCBI Taxonomy" id="172907"/>
    <lineage>
        <taxon>Eukaryota</taxon>
        <taxon>Metazoa</taxon>
        <taxon>Chordata</taxon>
        <taxon>Craniata</taxon>
        <taxon>Vertebrata</taxon>
        <taxon>Euteleostomi</taxon>
        <taxon>Actinopterygii</taxon>
        <taxon>Neopterygii</taxon>
        <taxon>Teleostei</taxon>
        <taxon>Ostariophysi</taxon>
        <taxon>Cypriniformes</taxon>
        <taxon>Cyprinidae</taxon>
        <taxon>Labeoninae</taxon>
        <taxon>Labeonini</taxon>
        <taxon>Cirrhinus</taxon>
    </lineage>
</organism>
<sequence>MRRKISENEWQTYLRSSLNCSLEGKETISGLPRPGLHSRGTTTEDPSREDVPVDTSYDAHLQAVCGDGDVAVSNCPVCQLSALVSWLVPWRKERDRCLRYLRALPKS</sequence>
<accession>A0AA88P1U6</accession>
<evidence type="ECO:0000313" key="2">
    <source>
        <dbReference type="EMBL" id="KAK2872527.1"/>
    </source>
</evidence>
<dbReference type="Proteomes" id="UP001187343">
    <property type="component" value="Unassembled WGS sequence"/>
</dbReference>
<proteinExistence type="predicted"/>
<dbReference type="EMBL" id="JAUYZG010000022">
    <property type="protein sequence ID" value="KAK2872527.1"/>
    <property type="molecule type" value="Genomic_DNA"/>
</dbReference>